<name>A0A172TER7_9BACL</name>
<reference evidence="1 2" key="1">
    <citation type="submission" date="2015-01" db="EMBL/GenBank/DDBJ databases">
        <title>Paenibacillus swuensis/DY6/whole genome sequencing.</title>
        <authorList>
            <person name="Kim M.K."/>
            <person name="Srinivasan S."/>
            <person name="Lee J.-J."/>
        </authorList>
    </citation>
    <scope>NUCLEOTIDE SEQUENCE [LARGE SCALE GENOMIC DNA]</scope>
    <source>
        <strain evidence="1 2">DY6</strain>
    </source>
</reference>
<evidence type="ECO:0000313" key="2">
    <source>
        <dbReference type="Proteomes" id="UP000076927"/>
    </source>
</evidence>
<dbReference type="PATRIC" id="fig|1178515.4.peg.353"/>
<proteinExistence type="predicted"/>
<dbReference type="KEGG" id="pswu:SY83_01875"/>
<dbReference type="OrthoDB" id="2677830at2"/>
<sequence length="216" mass="25377">MRFDFEQQFTLWMEALVSAEVNPRRRELLLKGLGHGSVEFLRQIWFPIVGHFDHLQPEWEVRDFGNGYRYIDFAYLPGGRKGAIEVHGFASHARDLDVRRFKDLCYRQGYLGLDDWTFLPVAYPAIMDEPKHCQQIVLSFIGKFLAVDVHASLDWLEAETVRLARRLLRPFTPDELCAHLRITKQHSRRLLSKLVELKILKVASGTVRYRTYQLIY</sequence>
<dbReference type="EMBL" id="CP011388">
    <property type="protein sequence ID" value="ANE45283.1"/>
    <property type="molecule type" value="Genomic_DNA"/>
</dbReference>
<dbReference type="AlphaFoldDB" id="A0A172TER7"/>
<dbReference type="Proteomes" id="UP000076927">
    <property type="component" value="Chromosome"/>
</dbReference>
<gene>
    <name evidence="1" type="ORF">SY83_01875</name>
</gene>
<keyword evidence="2" id="KW-1185">Reference proteome</keyword>
<evidence type="ECO:0000313" key="1">
    <source>
        <dbReference type="EMBL" id="ANE45283.1"/>
    </source>
</evidence>
<dbReference type="STRING" id="1178515.SY83_01875"/>
<accession>A0A172TER7</accession>
<dbReference type="RefSeq" id="WP_068603734.1">
    <property type="nucleotide sequence ID" value="NZ_CP011388.1"/>
</dbReference>
<organism evidence="1 2">
    <name type="scientific">Paenibacillus swuensis</name>
    <dbReference type="NCBI Taxonomy" id="1178515"/>
    <lineage>
        <taxon>Bacteria</taxon>
        <taxon>Bacillati</taxon>
        <taxon>Bacillota</taxon>
        <taxon>Bacilli</taxon>
        <taxon>Bacillales</taxon>
        <taxon>Paenibacillaceae</taxon>
        <taxon>Paenibacillus</taxon>
    </lineage>
</organism>
<protein>
    <submittedName>
        <fullName evidence="1">Transcriptional regulator</fullName>
    </submittedName>
</protein>